<organism evidence="2 3">
    <name type="scientific">Rickenella mellea</name>
    <dbReference type="NCBI Taxonomy" id="50990"/>
    <lineage>
        <taxon>Eukaryota</taxon>
        <taxon>Fungi</taxon>
        <taxon>Dikarya</taxon>
        <taxon>Basidiomycota</taxon>
        <taxon>Agaricomycotina</taxon>
        <taxon>Agaricomycetes</taxon>
        <taxon>Hymenochaetales</taxon>
        <taxon>Rickenellaceae</taxon>
        <taxon>Rickenella</taxon>
    </lineage>
</organism>
<evidence type="ECO:0000313" key="3">
    <source>
        <dbReference type="Proteomes" id="UP000294933"/>
    </source>
</evidence>
<protein>
    <submittedName>
        <fullName evidence="2">Uncharacterized protein</fullName>
    </submittedName>
</protein>
<evidence type="ECO:0000256" key="1">
    <source>
        <dbReference type="SAM" id="MobiDB-lite"/>
    </source>
</evidence>
<feature type="region of interest" description="Disordered" evidence="1">
    <location>
        <begin position="110"/>
        <end position="149"/>
    </location>
</feature>
<gene>
    <name evidence="2" type="ORF">BD410DRAFT_843857</name>
</gene>
<evidence type="ECO:0000313" key="2">
    <source>
        <dbReference type="EMBL" id="TDL17159.1"/>
    </source>
</evidence>
<dbReference type="AlphaFoldDB" id="A0A4Y7PRF8"/>
<reference evidence="2 3" key="1">
    <citation type="submission" date="2018-06" db="EMBL/GenBank/DDBJ databases">
        <title>A transcriptomic atlas of mushroom development highlights an independent origin of complex multicellularity.</title>
        <authorList>
            <consortium name="DOE Joint Genome Institute"/>
            <person name="Krizsan K."/>
            <person name="Almasi E."/>
            <person name="Merenyi Z."/>
            <person name="Sahu N."/>
            <person name="Viragh M."/>
            <person name="Koszo T."/>
            <person name="Mondo S."/>
            <person name="Kiss B."/>
            <person name="Balint B."/>
            <person name="Kues U."/>
            <person name="Barry K."/>
            <person name="Hegedus J.C."/>
            <person name="Henrissat B."/>
            <person name="Johnson J."/>
            <person name="Lipzen A."/>
            <person name="Ohm R."/>
            <person name="Nagy I."/>
            <person name="Pangilinan J."/>
            <person name="Yan J."/>
            <person name="Xiong Y."/>
            <person name="Grigoriev I.V."/>
            <person name="Hibbett D.S."/>
            <person name="Nagy L.G."/>
        </authorList>
    </citation>
    <scope>NUCLEOTIDE SEQUENCE [LARGE SCALE GENOMIC DNA]</scope>
    <source>
        <strain evidence="2 3">SZMC22713</strain>
    </source>
</reference>
<dbReference type="EMBL" id="ML170227">
    <property type="protein sequence ID" value="TDL17159.1"/>
    <property type="molecule type" value="Genomic_DNA"/>
</dbReference>
<keyword evidence="3" id="KW-1185">Reference proteome</keyword>
<feature type="region of interest" description="Disordered" evidence="1">
    <location>
        <begin position="169"/>
        <end position="193"/>
    </location>
</feature>
<name>A0A4Y7PRF8_9AGAM</name>
<dbReference type="VEuPathDB" id="FungiDB:BD410DRAFT_843857"/>
<sequence length="193" mass="21040">MEVRNAECSRFQLNAPVQSSGCLMRGGRWLELGGWVVTIGSYGWFSQTEWDEKPAEVDEDDSLRGKKTVSPSALRHCATSATSHSTAVVQRIAGVSLAVPSAQSFGRYQNYISAPPPGPSVRDGRPTAALNASQPSPHPGTLTLSPGIPRSTVIPNGFSFTSWNHHHRHWHPWDPGHKSRKINPSLLSPTQNN</sequence>
<dbReference type="Proteomes" id="UP000294933">
    <property type="component" value="Unassembled WGS sequence"/>
</dbReference>
<proteinExistence type="predicted"/>
<accession>A0A4Y7PRF8</accession>